<gene>
    <name evidence="2" type="ORF">ABS33_00270</name>
</gene>
<evidence type="ECO:0000256" key="1">
    <source>
        <dbReference type="SAM" id="MobiDB-lite"/>
    </source>
</evidence>
<dbReference type="AlphaFoldDB" id="A0A0R2XEC3"/>
<name>A0A0R2XEC3_9BACT</name>
<feature type="region of interest" description="Disordered" evidence="1">
    <location>
        <begin position="1"/>
        <end position="21"/>
    </location>
</feature>
<protein>
    <submittedName>
        <fullName evidence="2">Uncharacterized protein</fullName>
    </submittedName>
</protein>
<accession>A0A0R2XEC3</accession>
<sequence>MVKVVSHVPRNASGGKTQEVNSNGLAEAGKLRIAGRGEWSLGEEGADVWAGAKAGRWLGERGGAVVRAGLRAWAGSGVKAEGREVGVIGVGGGGSWPDWFEGAGAGEVAEGWRAKSPLWLLERLPNLPFAQLAIEIGAKGPVETLQQRRGAEQEVARRIQRWGSRGVKWVVKVRMTQSGAEAEVWGWGIGK</sequence>
<evidence type="ECO:0000313" key="3">
    <source>
        <dbReference type="Proteomes" id="UP000051220"/>
    </source>
</evidence>
<dbReference type="EMBL" id="LIDN01000004">
    <property type="protein sequence ID" value="KRP34519.1"/>
    <property type="molecule type" value="Genomic_DNA"/>
</dbReference>
<reference evidence="2 3" key="1">
    <citation type="submission" date="2015-10" db="EMBL/GenBank/DDBJ databases">
        <title>Metagenome-Assembled Genomes uncover a global brackish microbiome.</title>
        <authorList>
            <person name="Hugerth L.W."/>
            <person name="Larsson J."/>
            <person name="Alneberg J."/>
            <person name="Lindh M.V."/>
            <person name="Legrand C."/>
            <person name="Pinhassi J."/>
            <person name="Andersson A.F."/>
        </authorList>
    </citation>
    <scope>NUCLEOTIDE SEQUENCE [LARGE SCALE GENOMIC DNA]</scope>
    <source>
        <strain evidence="2">BACL9 MAG-120924-bin69</strain>
    </source>
</reference>
<organism evidence="2 3">
    <name type="scientific">Verrucomicrobia subdivision 6 bacterium BACL9 MAG-120924-bin69</name>
    <dbReference type="NCBI Taxonomy" id="1655635"/>
    <lineage>
        <taxon>Bacteria</taxon>
        <taxon>Pseudomonadati</taxon>
        <taxon>Verrucomicrobiota</taxon>
        <taxon>Verrucomicrobiia</taxon>
        <taxon>Verrucomicrobiales</taxon>
        <taxon>Verrucomicrobia subdivision 6</taxon>
    </lineage>
</organism>
<proteinExistence type="predicted"/>
<evidence type="ECO:0000313" key="2">
    <source>
        <dbReference type="EMBL" id="KRP34519.1"/>
    </source>
</evidence>
<comment type="caution">
    <text evidence="2">The sequence shown here is derived from an EMBL/GenBank/DDBJ whole genome shotgun (WGS) entry which is preliminary data.</text>
</comment>
<dbReference type="Proteomes" id="UP000051220">
    <property type="component" value="Unassembled WGS sequence"/>
</dbReference>